<protein>
    <recommendedName>
        <fullName evidence="4">DUF4476 domain-containing protein</fullName>
    </recommendedName>
</protein>
<dbReference type="OrthoDB" id="9839035at2"/>
<accession>A0A556MRQ7</accession>
<proteinExistence type="predicted"/>
<evidence type="ECO:0000313" key="2">
    <source>
        <dbReference type="EMBL" id="TSJ42459.1"/>
    </source>
</evidence>
<keyword evidence="3" id="KW-1185">Reference proteome</keyword>
<name>A0A556MRQ7_9FLAO</name>
<keyword evidence="1" id="KW-0732">Signal</keyword>
<dbReference type="Proteomes" id="UP000316008">
    <property type="component" value="Unassembled WGS sequence"/>
</dbReference>
<feature type="chain" id="PRO_5022104472" description="DUF4476 domain-containing protein" evidence="1">
    <location>
        <begin position="28"/>
        <end position="144"/>
    </location>
</feature>
<comment type="caution">
    <text evidence="2">The sequence shown here is derived from an EMBL/GenBank/DDBJ whole genome shotgun (WGS) entry which is preliminary data.</text>
</comment>
<evidence type="ECO:0000256" key="1">
    <source>
        <dbReference type="SAM" id="SignalP"/>
    </source>
</evidence>
<gene>
    <name evidence="2" type="ORF">FO442_11880</name>
</gene>
<organism evidence="2 3">
    <name type="scientific">Fluviicola chungangensis</name>
    <dbReference type="NCBI Taxonomy" id="2597671"/>
    <lineage>
        <taxon>Bacteria</taxon>
        <taxon>Pseudomonadati</taxon>
        <taxon>Bacteroidota</taxon>
        <taxon>Flavobacteriia</taxon>
        <taxon>Flavobacteriales</taxon>
        <taxon>Crocinitomicaceae</taxon>
        <taxon>Fluviicola</taxon>
    </lineage>
</organism>
<evidence type="ECO:0008006" key="4">
    <source>
        <dbReference type="Google" id="ProtNLM"/>
    </source>
</evidence>
<evidence type="ECO:0000313" key="3">
    <source>
        <dbReference type="Proteomes" id="UP000316008"/>
    </source>
</evidence>
<feature type="signal peptide" evidence="1">
    <location>
        <begin position="1"/>
        <end position="27"/>
    </location>
</feature>
<dbReference type="AlphaFoldDB" id="A0A556MRQ7"/>
<sequence length="144" mass="16446">MYYYCKTKLICYVVTASAVVFSTIAFGQTSSNVDSLYAVRSQLISNKQSTSEVDMLLHQSGNNPTCIIQQLDNYTFTFLSYRPLGDAQREEKVNLRLRAHYTYLNVIDFSDDFTSVRINCNVQLTPAIINELVSHFGYNGYEIH</sequence>
<reference evidence="2 3" key="1">
    <citation type="submission" date="2019-07" db="EMBL/GenBank/DDBJ databases">
        <authorList>
            <person name="Huq M.A."/>
        </authorList>
    </citation>
    <scope>NUCLEOTIDE SEQUENCE [LARGE SCALE GENOMIC DNA]</scope>
    <source>
        <strain evidence="2 3">MAH-3</strain>
    </source>
</reference>
<dbReference type="RefSeq" id="WP_144333412.1">
    <property type="nucleotide sequence ID" value="NZ_VLPL01000005.1"/>
</dbReference>
<dbReference type="EMBL" id="VLPL01000005">
    <property type="protein sequence ID" value="TSJ42459.1"/>
    <property type="molecule type" value="Genomic_DNA"/>
</dbReference>